<proteinExistence type="predicted"/>
<sequence>MEYQVMAETFWFPAAVEANSAPAVKPAQRRKFPKSIRSGNGIKKASPRKPKSRSLSAKLASAANLLFVPLLEEPPSTTPGRSTASTSPSLRPGAPTPTARRSKIPRSLRQKPRSSKRFSTTSSLPISPSLKNFRSPALGSDGTCSKSSSFLRGMR</sequence>
<feature type="compositionally biased region" description="Low complexity" evidence="1">
    <location>
        <begin position="119"/>
        <end position="130"/>
    </location>
</feature>
<feature type="compositionally biased region" description="Polar residues" evidence="1">
    <location>
        <begin position="142"/>
        <end position="155"/>
    </location>
</feature>
<evidence type="ECO:0000313" key="3">
    <source>
        <dbReference type="Proteomes" id="UP000800035"/>
    </source>
</evidence>
<protein>
    <submittedName>
        <fullName evidence="2">Uncharacterized protein</fullName>
    </submittedName>
</protein>
<dbReference type="EMBL" id="ML977006">
    <property type="protein sequence ID" value="KAF1953020.1"/>
    <property type="molecule type" value="Genomic_DNA"/>
</dbReference>
<evidence type="ECO:0000313" key="2">
    <source>
        <dbReference type="EMBL" id="KAF1953020.1"/>
    </source>
</evidence>
<name>A0A6A5TM60_9PLEO</name>
<feature type="region of interest" description="Disordered" evidence="1">
    <location>
        <begin position="71"/>
        <end position="155"/>
    </location>
</feature>
<feature type="compositionally biased region" description="Basic residues" evidence="1">
    <location>
        <begin position="100"/>
        <end position="116"/>
    </location>
</feature>
<organism evidence="2 3">
    <name type="scientific">Byssothecium circinans</name>
    <dbReference type="NCBI Taxonomy" id="147558"/>
    <lineage>
        <taxon>Eukaryota</taxon>
        <taxon>Fungi</taxon>
        <taxon>Dikarya</taxon>
        <taxon>Ascomycota</taxon>
        <taxon>Pezizomycotina</taxon>
        <taxon>Dothideomycetes</taxon>
        <taxon>Pleosporomycetidae</taxon>
        <taxon>Pleosporales</taxon>
        <taxon>Massarineae</taxon>
        <taxon>Massarinaceae</taxon>
        <taxon>Byssothecium</taxon>
    </lineage>
</organism>
<feature type="region of interest" description="Disordered" evidence="1">
    <location>
        <begin position="22"/>
        <end position="56"/>
    </location>
</feature>
<dbReference type="Proteomes" id="UP000800035">
    <property type="component" value="Unassembled WGS sequence"/>
</dbReference>
<keyword evidence="3" id="KW-1185">Reference proteome</keyword>
<feature type="compositionally biased region" description="Polar residues" evidence="1">
    <location>
        <begin position="78"/>
        <end position="89"/>
    </location>
</feature>
<dbReference type="AlphaFoldDB" id="A0A6A5TM60"/>
<gene>
    <name evidence="2" type="ORF">CC80DRAFT_164829</name>
</gene>
<accession>A0A6A5TM60</accession>
<evidence type="ECO:0000256" key="1">
    <source>
        <dbReference type="SAM" id="MobiDB-lite"/>
    </source>
</evidence>
<reference evidence="2" key="1">
    <citation type="journal article" date="2020" name="Stud. Mycol.">
        <title>101 Dothideomycetes genomes: a test case for predicting lifestyles and emergence of pathogens.</title>
        <authorList>
            <person name="Haridas S."/>
            <person name="Albert R."/>
            <person name="Binder M."/>
            <person name="Bloem J."/>
            <person name="Labutti K."/>
            <person name="Salamov A."/>
            <person name="Andreopoulos B."/>
            <person name="Baker S."/>
            <person name="Barry K."/>
            <person name="Bills G."/>
            <person name="Bluhm B."/>
            <person name="Cannon C."/>
            <person name="Castanera R."/>
            <person name="Culley D."/>
            <person name="Daum C."/>
            <person name="Ezra D."/>
            <person name="Gonzalez J."/>
            <person name="Henrissat B."/>
            <person name="Kuo A."/>
            <person name="Liang C."/>
            <person name="Lipzen A."/>
            <person name="Lutzoni F."/>
            <person name="Magnuson J."/>
            <person name="Mondo S."/>
            <person name="Nolan M."/>
            <person name="Ohm R."/>
            <person name="Pangilinan J."/>
            <person name="Park H.-J."/>
            <person name="Ramirez L."/>
            <person name="Alfaro M."/>
            <person name="Sun H."/>
            <person name="Tritt A."/>
            <person name="Yoshinaga Y."/>
            <person name="Zwiers L.-H."/>
            <person name="Turgeon B."/>
            <person name="Goodwin S."/>
            <person name="Spatafora J."/>
            <person name="Crous P."/>
            <person name="Grigoriev I."/>
        </authorList>
    </citation>
    <scope>NUCLEOTIDE SEQUENCE</scope>
    <source>
        <strain evidence="2">CBS 675.92</strain>
    </source>
</reference>